<dbReference type="SMART" id="SM01375">
    <property type="entry name" value="Dynein_light"/>
    <property type="match status" value="1"/>
</dbReference>
<dbReference type="OrthoDB" id="6506078at2759"/>
<dbReference type="Gene3D" id="3.30.740.10">
    <property type="entry name" value="Protein Inhibitor Of Neuronal Nitric Oxide Synthase"/>
    <property type="match status" value="1"/>
</dbReference>
<comment type="caution">
    <text evidence="2">The sequence shown here is derived from an EMBL/GenBank/DDBJ whole genome shotgun (WGS) entry which is preliminary data.</text>
</comment>
<keyword evidence="3" id="KW-1185">Reference proteome</keyword>
<name>A0A2U1QF52_ARTAN</name>
<dbReference type="SUPFAM" id="SSF54648">
    <property type="entry name" value="DLC"/>
    <property type="match status" value="1"/>
</dbReference>
<evidence type="ECO:0000313" key="2">
    <source>
        <dbReference type="EMBL" id="PWA96603.1"/>
    </source>
</evidence>
<dbReference type="InterPro" id="IPR037177">
    <property type="entry name" value="DLC_sf"/>
</dbReference>
<dbReference type="GO" id="GO:0005868">
    <property type="term" value="C:cytoplasmic dynein complex"/>
    <property type="evidence" value="ECO:0007669"/>
    <property type="project" value="TreeGrafter"/>
</dbReference>
<dbReference type="GO" id="GO:0007017">
    <property type="term" value="P:microtubule-based process"/>
    <property type="evidence" value="ECO:0007669"/>
    <property type="project" value="InterPro"/>
</dbReference>
<dbReference type="AlphaFoldDB" id="A0A2U1QF52"/>
<dbReference type="PANTHER" id="PTHR11886">
    <property type="entry name" value="DYNEIN LIGHT CHAIN"/>
    <property type="match status" value="1"/>
</dbReference>
<sequence>MPPPPSTTHHRRNLSADPTPSTSIHEISTHFTNLYLNHKASTSITLTKSQSQRTRPNPHYTKEDSNPEKETIKKAIVISKKQPMKDNIKGYAYLMSQNEEMRTRLKIGHGIRRRSFGCSLESEVSEFLVFNGVKVVAADMPPFMQVHAVDVTRKTHDSLEKFTAKTLALTLKKEFDGVYGPAWHCIVGLNFGSFVTHSVGGFLYFSMDQKLFVLLFKTNVQRAR</sequence>
<dbReference type="GO" id="GO:0045505">
    <property type="term" value="F:dynein intermediate chain binding"/>
    <property type="evidence" value="ECO:0007669"/>
    <property type="project" value="TreeGrafter"/>
</dbReference>
<evidence type="ECO:0008006" key="4">
    <source>
        <dbReference type="Google" id="ProtNLM"/>
    </source>
</evidence>
<dbReference type="Pfam" id="PF01221">
    <property type="entry name" value="Dynein_light"/>
    <property type="match status" value="1"/>
</dbReference>
<organism evidence="2 3">
    <name type="scientific">Artemisia annua</name>
    <name type="common">Sweet wormwood</name>
    <dbReference type="NCBI Taxonomy" id="35608"/>
    <lineage>
        <taxon>Eukaryota</taxon>
        <taxon>Viridiplantae</taxon>
        <taxon>Streptophyta</taxon>
        <taxon>Embryophyta</taxon>
        <taxon>Tracheophyta</taxon>
        <taxon>Spermatophyta</taxon>
        <taxon>Magnoliopsida</taxon>
        <taxon>eudicotyledons</taxon>
        <taxon>Gunneridae</taxon>
        <taxon>Pentapetalae</taxon>
        <taxon>asterids</taxon>
        <taxon>campanulids</taxon>
        <taxon>Asterales</taxon>
        <taxon>Asteraceae</taxon>
        <taxon>Asteroideae</taxon>
        <taxon>Anthemideae</taxon>
        <taxon>Artemisiinae</taxon>
        <taxon>Artemisia</taxon>
    </lineage>
</organism>
<feature type="region of interest" description="Disordered" evidence="1">
    <location>
        <begin position="1"/>
        <end position="22"/>
    </location>
</feature>
<dbReference type="Proteomes" id="UP000245207">
    <property type="component" value="Unassembled WGS sequence"/>
</dbReference>
<dbReference type="EMBL" id="PKPP01000169">
    <property type="protein sequence ID" value="PWA96603.1"/>
    <property type="molecule type" value="Genomic_DNA"/>
</dbReference>
<reference evidence="2 3" key="1">
    <citation type="journal article" date="2018" name="Mol. Plant">
        <title>The genome of Artemisia annua provides insight into the evolution of Asteraceae family and artemisinin biosynthesis.</title>
        <authorList>
            <person name="Shen Q."/>
            <person name="Zhang L."/>
            <person name="Liao Z."/>
            <person name="Wang S."/>
            <person name="Yan T."/>
            <person name="Shi P."/>
            <person name="Liu M."/>
            <person name="Fu X."/>
            <person name="Pan Q."/>
            <person name="Wang Y."/>
            <person name="Lv Z."/>
            <person name="Lu X."/>
            <person name="Zhang F."/>
            <person name="Jiang W."/>
            <person name="Ma Y."/>
            <person name="Chen M."/>
            <person name="Hao X."/>
            <person name="Li L."/>
            <person name="Tang Y."/>
            <person name="Lv G."/>
            <person name="Zhou Y."/>
            <person name="Sun X."/>
            <person name="Brodelius P.E."/>
            <person name="Rose J.K.C."/>
            <person name="Tang K."/>
        </authorList>
    </citation>
    <scope>NUCLEOTIDE SEQUENCE [LARGE SCALE GENOMIC DNA]</scope>
    <source>
        <strain evidence="3">cv. Huhao1</strain>
        <tissue evidence="2">Leaf</tissue>
    </source>
</reference>
<evidence type="ECO:0000256" key="1">
    <source>
        <dbReference type="SAM" id="MobiDB-lite"/>
    </source>
</evidence>
<protein>
    <recommendedName>
        <fullName evidence="4">Dynein light chain, type 1/2</fullName>
    </recommendedName>
</protein>
<dbReference type="STRING" id="35608.A0A2U1QF52"/>
<proteinExistence type="predicted"/>
<dbReference type="FunFam" id="3.30.740.10:FF:000003">
    <property type="entry name" value="Dynein light chain"/>
    <property type="match status" value="1"/>
</dbReference>
<feature type="region of interest" description="Disordered" evidence="1">
    <location>
        <begin position="44"/>
        <end position="68"/>
    </location>
</feature>
<dbReference type="InterPro" id="IPR001372">
    <property type="entry name" value="Dynein_light_chain_typ-1/2"/>
</dbReference>
<accession>A0A2U1QF52</accession>
<gene>
    <name evidence="2" type="ORF">CTI12_AA037530</name>
</gene>
<evidence type="ECO:0000313" key="3">
    <source>
        <dbReference type="Proteomes" id="UP000245207"/>
    </source>
</evidence>
<feature type="compositionally biased region" description="Polar residues" evidence="1">
    <location>
        <begin position="44"/>
        <end position="55"/>
    </location>
</feature>
<dbReference type="PANTHER" id="PTHR11886:SF80">
    <property type="entry name" value="OS01G0555600 PROTEIN"/>
    <property type="match status" value="1"/>
</dbReference>